<sequence>MTPGRPVLSVEGLHIHFHARRGVIHAVDDVTFDIQPGEIVALVGESGSGKSVTSLSVMGLLPRIGRITRGRILFGPADQPPVDLAGASEKTLRQIRGGGIGMVFQEPMTSLNPAMTVGAQIAEALVLHAGMTAGAALARAADLLDAVGIAAPKQRIGSYPHQMSGGMRQRVMIAMAIACRPALLIADEPTTALDVATQAQILDILGQLRRDTGMAVLFITHNLSLLEGFADRIMVMYAGQVVEHGRVADVTGRPRHPYTRALLDCLPVRHLATLGDGPSPMLPTIRGHPPDLAHPRAGCAFAPRCDMARDACRAGHPALQPADEGMDHVTRCIAWRDMAGVVAS</sequence>
<comment type="similarity">
    <text evidence="2">Belongs to the ABC transporter superfamily.</text>
</comment>
<dbReference type="Pfam" id="PF08352">
    <property type="entry name" value="oligo_HPY"/>
    <property type="match status" value="1"/>
</dbReference>
<keyword evidence="3" id="KW-0813">Transport</keyword>
<dbReference type="EMBL" id="NOXG01000013">
    <property type="protein sequence ID" value="PYD75179.1"/>
    <property type="molecule type" value="Genomic_DNA"/>
</dbReference>
<dbReference type="InterPro" id="IPR017871">
    <property type="entry name" value="ABC_transporter-like_CS"/>
</dbReference>
<dbReference type="InterPro" id="IPR003439">
    <property type="entry name" value="ABC_transporter-like_ATP-bd"/>
</dbReference>
<dbReference type="Proteomes" id="UP000247609">
    <property type="component" value="Unassembled WGS sequence"/>
</dbReference>
<evidence type="ECO:0000256" key="1">
    <source>
        <dbReference type="ARBA" id="ARBA00004417"/>
    </source>
</evidence>
<comment type="subcellular location">
    <subcellularLocation>
        <location evidence="1">Cell inner membrane</location>
        <topology evidence="1">Peripheral membrane protein</topology>
    </subcellularLocation>
</comment>
<reference evidence="9 10" key="1">
    <citation type="submission" date="2017-07" db="EMBL/GenBank/DDBJ databases">
        <title>A draft genome sequence of Komagataeibacter sp. T5K1.</title>
        <authorList>
            <person name="Skraban J."/>
            <person name="Cleenwerck I."/>
            <person name="Vandamme P."/>
            <person name="Trcek J."/>
        </authorList>
    </citation>
    <scope>NUCLEOTIDE SEQUENCE [LARGE SCALE GENOMIC DNA]</scope>
    <source>
        <strain evidence="9 10">T5K1</strain>
    </source>
</reference>
<protein>
    <submittedName>
        <fullName evidence="9">Peptide ABC transporter ATP-binding protein</fullName>
    </submittedName>
</protein>
<dbReference type="InterPro" id="IPR013563">
    <property type="entry name" value="Oligopep_ABC_C"/>
</dbReference>
<evidence type="ECO:0000256" key="5">
    <source>
        <dbReference type="ARBA" id="ARBA00022741"/>
    </source>
</evidence>
<dbReference type="PROSITE" id="PS50893">
    <property type="entry name" value="ABC_TRANSPORTER_2"/>
    <property type="match status" value="1"/>
</dbReference>
<evidence type="ECO:0000313" key="9">
    <source>
        <dbReference type="EMBL" id="PYD75179.1"/>
    </source>
</evidence>
<dbReference type="GO" id="GO:0005886">
    <property type="term" value="C:plasma membrane"/>
    <property type="evidence" value="ECO:0007669"/>
    <property type="project" value="UniProtKB-SubCell"/>
</dbReference>
<dbReference type="InterPro" id="IPR050388">
    <property type="entry name" value="ABC_Ni/Peptide_Import"/>
</dbReference>
<dbReference type="GO" id="GO:0005524">
    <property type="term" value="F:ATP binding"/>
    <property type="evidence" value="ECO:0007669"/>
    <property type="project" value="UniProtKB-KW"/>
</dbReference>
<dbReference type="InterPro" id="IPR027417">
    <property type="entry name" value="P-loop_NTPase"/>
</dbReference>
<comment type="caution">
    <text evidence="9">The sequence shown here is derived from an EMBL/GenBank/DDBJ whole genome shotgun (WGS) entry which is preliminary data.</text>
</comment>
<dbReference type="GO" id="GO:0055085">
    <property type="term" value="P:transmembrane transport"/>
    <property type="evidence" value="ECO:0007669"/>
    <property type="project" value="UniProtKB-ARBA"/>
</dbReference>
<keyword evidence="7" id="KW-0472">Membrane</keyword>
<keyword evidence="4" id="KW-1003">Cell membrane</keyword>
<evidence type="ECO:0000256" key="4">
    <source>
        <dbReference type="ARBA" id="ARBA00022475"/>
    </source>
</evidence>
<evidence type="ECO:0000259" key="8">
    <source>
        <dbReference type="PROSITE" id="PS50893"/>
    </source>
</evidence>
<dbReference type="CDD" id="cd03257">
    <property type="entry name" value="ABC_NikE_OppD_transporters"/>
    <property type="match status" value="1"/>
</dbReference>
<dbReference type="Pfam" id="PF00005">
    <property type="entry name" value="ABC_tran"/>
    <property type="match status" value="1"/>
</dbReference>
<evidence type="ECO:0000256" key="2">
    <source>
        <dbReference type="ARBA" id="ARBA00005417"/>
    </source>
</evidence>
<dbReference type="GO" id="GO:0016887">
    <property type="term" value="F:ATP hydrolysis activity"/>
    <property type="evidence" value="ECO:0007669"/>
    <property type="project" value="InterPro"/>
</dbReference>
<dbReference type="SMART" id="SM00382">
    <property type="entry name" value="AAA"/>
    <property type="match status" value="1"/>
</dbReference>
<gene>
    <name evidence="9" type="ORF">CFR71_10645</name>
</gene>
<dbReference type="NCBIfam" id="TIGR01727">
    <property type="entry name" value="oligo_HPY"/>
    <property type="match status" value="1"/>
</dbReference>
<dbReference type="InterPro" id="IPR003593">
    <property type="entry name" value="AAA+_ATPase"/>
</dbReference>
<dbReference type="AlphaFoldDB" id="A0A318QIJ5"/>
<dbReference type="Gene3D" id="3.40.50.300">
    <property type="entry name" value="P-loop containing nucleotide triphosphate hydrolases"/>
    <property type="match status" value="1"/>
</dbReference>
<accession>A0A318QIJ5</accession>
<evidence type="ECO:0000313" key="10">
    <source>
        <dbReference type="Proteomes" id="UP000247609"/>
    </source>
</evidence>
<evidence type="ECO:0000256" key="6">
    <source>
        <dbReference type="ARBA" id="ARBA00022840"/>
    </source>
</evidence>
<name>A0A318QIJ5_9PROT</name>
<keyword evidence="5" id="KW-0547">Nucleotide-binding</keyword>
<evidence type="ECO:0000256" key="7">
    <source>
        <dbReference type="ARBA" id="ARBA00023136"/>
    </source>
</evidence>
<evidence type="ECO:0000256" key="3">
    <source>
        <dbReference type="ARBA" id="ARBA00022448"/>
    </source>
</evidence>
<dbReference type="PANTHER" id="PTHR43297">
    <property type="entry name" value="OLIGOPEPTIDE TRANSPORT ATP-BINDING PROTEIN APPD"/>
    <property type="match status" value="1"/>
</dbReference>
<proteinExistence type="inferred from homology"/>
<dbReference type="FunFam" id="3.40.50.300:FF:000016">
    <property type="entry name" value="Oligopeptide ABC transporter ATP-binding component"/>
    <property type="match status" value="1"/>
</dbReference>
<keyword evidence="6 9" id="KW-0067">ATP-binding</keyword>
<organism evidence="9 10">
    <name type="scientific">Novacetimonas pomaceti</name>
    <dbReference type="NCBI Taxonomy" id="2021998"/>
    <lineage>
        <taxon>Bacteria</taxon>
        <taxon>Pseudomonadati</taxon>
        <taxon>Pseudomonadota</taxon>
        <taxon>Alphaproteobacteria</taxon>
        <taxon>Acetobacterales</taxon>
        <taxon>Acetobacteraceae</taxon>
        <taxon>Novacetimonas</taxon>
    </lineage>
</organism>
<feature type="domain" description="ABC transporter" evidence="8">
    <location>
        <begin position="10"/>
        <end position="263"/>
    </location>
</feature>
<dbReference type="SUPFAM" id="SSF52540">
    <property type="entry name" value="P-loop containing nucleoside triphosphate hydrolases"/>
    <property type="match status" value="1"/>
</dbReference>
<dbReference type="PANTHER" id="PTHR43297:SF2">
    <property type="entry name" value="DIPEPTIDE TRANSPORT ATP-BINDING PROTEIN DPPD"/>
    <property type="match status" value="1"/>
</dbReference>
<dbReference type="PROSITE" id="PS00211">
    <property type="entry name" value="ABC_TRANSPORTER_1"/>
    <property type="match status" value="1"/>
</dbReference>
<dbReference type="RefSeq" id="WP_110530948.1">
    <property type="nucleotide sequence ID" value="NZ_NOXG01000013.1"/>
</dbReference>
<dbReference type="GO" id="GO:0015833">
    <property type="term" value="P:peptide transport"/>
    <property type="evidence" value="ECO:0007669"/>
    <property type="project" value="InterPro"/>
</dbReference>